<evidence type="ECO:0000313" key="1">
    <source>
        <dbReference type="EMBL" id="KAL1270655.1"/>
    </source>
</evidence>
<evidence type="ECO:0000313" key="2">
    <source>
        <dbReference type="Proteomes" id="UP001558613"/>
    </source>
</evidence>
<reference evidence="1 2" key="1">
    <citation type="submission" date="2023-09" db="EMBL/GenBank/DDBJ databases">
        <authorList>
            <person name="Wang M."/>
        </authorList>
    </citation>
    <scope>NUCLEOTIDE SEQUENCE [LARGE SCALE GENOMIC DNA]</scope>
    <source>
        <strain evidence="1">GT-2023</strain>
        <tissue evidence="1">Liver</tissue>
    </source>
</reference>
<keyword evidence="2" id="KW-1185">Reference proteome</keyword>
<sequence>MWLFSAVPHLGTAFSPHCKIHKLFKDGQFEGNAQELSVDKHVYFGYPCSAGFHMLTESLLEKWLPVVPWPHVAYLREGAKANVSTRLLRLMELDFPIEKYQ</sequence>
<proteinExistence type="predicted"/>
<dbReference type="EMBL" id="JAYMGO010000007">
    <property type="protein sequence ID" value="KAL1270655.1"/>
    <property type="molecule type" value="Genomic_DNA"/>
</dbReference>
<comment type="caution">
    <text evidence="1">The sequence shown here is derived from an EMBL/GenBank/DDBJ whole genome shotgun (WGS) entry which is preliminary data.</text>
</comment>
<name>A0ABR3N1H0_9TELE</name>
<gene>
    <name evidence="1" type="ORF">QQF64_029671</name>
</gene>
<accession>A0ABR3N1H0</accession>
<protein>
    <submittedName>
        <fullName evidence="1">Uncharacterized protein</fullName>
    </submittedName>
</protein>
<organism evidence="1 2">
    <name type="scientific">Cirrhinus molitorella</name>
    <name type="common">mud carp</name>
    <dbReference type="NCBI Taxonomy" id="172907"/>
    <lineage>
        <taxon>Eukaryota</taxon>
        <taxon>Metazoa</taxon>
        <taxon>Chordata</taxon>
        <taxon>Craniata</taxon>
        <taxon>Vertebrata</taxon>
        <taxon>Euteleostomi</taxon>
        <taxon>Actinopterygii</taxon>
        <taxon>Neopterygii</taxon>
        <taxon>Teleostei</taxon>
        <taxon>Ostariophysi</taxon>
        <taxon>Cypriniformes</taxon>
        <taxon>Cyprinidae</taxon>
        <taxon>Labeoninae</taxon>
        <taxon>Labeonini</taxon>
        <taxon>Cirrhinus</taxon>
    </lineage>
</organism>
<dbReference type="Proteomes" id="UP001558613">
    <property type="component" value="Unassembled WGS sequence"/>
</dbReference>